<dbReference type="GeneID" id="81625280"/>
<feature type="compositionally biased region" description="Basic residues" evidence="1">
    <location>
        <begin position="130"/>
        <end position="146"/>
    </location>
</feature>
<comment type="caution">
    <text evidence="2">The sequence shown here is derived from an EMBL/GenBank/DDBJ whole genome shotgun (WGS) entry which is preliminary data.</text>
</comment>
<protein>
    <submittedName>
        <fullName evidence="2">Uncharacterized protein</fullName>
    </submittedName>
</protein>
<dbReference type="EMBL" id="JAPWDQ010000005">
    <property type="protein sequence ID" value="KAJ5485441.1"/>
    <property type="molecule type" value="Genomic_DNA"/>
</dbReference>
<dbReference type="Proteomes" id="UP001148312">
    <property type="component" value="Unassembled WGS sequence"/>
</dbReference>
<keyword evidence="3" id="KW-1185">Reference proteome</keyword>
<dbReference type="RefSeq" id="XP_056790225.1">
    <property type="nucleotide sequence ID" value="XM_056935031.1"/>
</dbReference>
<evidence type="ECO:0000313" key="3">
    <source>
        <dbReference type="Proteomes" id="UP001148312"/>
    </source>
</evidence>
<proteinExistence type="predicted"/>
<evidence type="ECO:0000256" key="1">
    <source>
        <dbReference type="SAM" id="MobiDB-lite"/>
    </source>
</evidence>
<feature type="region of interest" description="Disordered" evidence="1">
    <location>
        <begin position="1"/>
        <end position="146"/>
    </location>
</feature>
<reference evidence="2" key="2">
    <citation type="journal article" date="2023" name="IMA Fungus">
        <title>Comparative genomic study of the Penicillium genus elucidates a diverse pangenome and 15 lateral gene transfer events.</title>
        <authorList>
            <person name="Petersen C."/>
            <person name="Sorensen T."/>
            <person name="Nielsen M.R."/>
            <person name="Sondergaard T.E."/>
            <person name="Sorensen J.L."/>
            <person name="Fitzpatrick D.A."/>
            <person name="Frisvad J.C."/>
            <person name="Nielsen K.L."/>
        </authorList>
    </citation>
    <scope>NUCLEOTIDE SEQUENCE</scope>
    <source>
        <strain evidence="2">IBT 30728</strain>
    </source>
</reference>
<gene>
    <name evidence="2" type="ORF">N7539_005429</name>
</gene>
<organism evidence="2 3">
    <name type="scientific">Penicillium diatomitis</name>
    <dbReference type="NCBI Taxonomy" id="2819901"/>
    <lineage>
        <taxon>Eukaryota</taxon>
        <taxon>Fungi</taxon>
        <taxon>Dikarya</taxon>
        <taxon>Ascomycota</taxon>
        <taxon>Pezizomycotina</taxon>
        <taxon>Eurotiomycetes</taxon>
        <taxon>Eurotiomycetidae</taxon>
        <taxon>Eurotiales</taxon>
        <taxon>Aspergillaceae</taxon>
        <taxon>Penicillium</taxon>
    </lineage>
</organism>
<sequence length="158" mass="17765">MFMVEDSQNQERESKQPAPANADQPGLRPKTSGGPSHAADGENVIVKVEAIDLEPDSRNVLKQDEHQEPITNAAVANLDGNENAAQERKNRNESGEGKQQKETSSEGLQDSTPECKVDVTTRQQKETRLAKKKRKKQRRKRKVRKVLRRLAEALQMLD</sequence>
<feature type="compositionally biased region" description="Basic and acidic residues" evidence="1">
    <location>
        <begin position="55"/>
        <end position="68"/>
    </location>
</feature>
<evidence type="ECO:0000313" key="2">
    <source>
        <dbReference type="EMBL" id="KAJ5485441.1"/>
    </source>
</evidence>
<feature type="compositionally biased region" description="Basic and acidic residues" evidence="1">
    <location>
        <begin position="113"/>
        <end position="129"/>
    </location>
</feature>
<dbReference type="AlphaFoldDB" id="A0A9W9X7A4"/>
<name>A0A9W9X7A4_9EURO</name>
<feature type="compositionally biased region" description="Basic and acidic residues" evidence="1">
    <location>
        <begin position="85"/>
        <end position="104"/>
    </location>
</feature>
<accession>A0A9W9X7A4</accession>
<reference evidence="2" key="1">
    <citation type="submission" date="2022-12" db="EMBL/GenBank/DDBJ databases">
        <authorList>
            <person name="Petersen C."/>
        </authorList>
    </citation>
    <scope>NUCLEOTIDE SEQUENCE</scope>
    <source>
        <strain evidence="2">IBT 30728</strain>
    </source>
</reference>